<name>C5KHA3_PERM5</name>
<dbReference type="OrthoDB" id="90756at2759"/>
<dbReference type="InParanoid" id="C5KHA3"/>
<sequence>MNRSNGRAQRGQRAVVMHTSSKGANLHLITATTSMEIVAFKTKRGAFKGADLKVAYRAARTQGQPAVLSSLDLDRAGYYQDFVSLVQRDVDKCRGNDQRLLLHADAGRPMIIWAADRNLNALNGSSGLIYDATFAVAPKGWQQLWVILIEKQGYYIPAVFILMARKTQEEHERALLKLRDVLTEHISELSLSRHGHRFYH</sequence>
<dbReference type="AlphaFoldDB" id="C5KHA3"/>
<accession>C5KHA3</accession>
<keyword evidence="2" id="KW-1185">Reference proteome</keyword>
<protein>
    <recommendedName>
        <fullName evidence="3">MULE transposase domain-containing protein</fullName>
    </recommendedName>
</protein>
<evidence type="ECO:0000313" key="2">
    <source>
        <dbReference type="Proteomes" id="UP000007800"/>
    </source>
</evidence>
<dbReference type="Proteomes" id="UP000007800">
    <property type="component" value="Unassembled WGS sequence"/>
</dbReference>
<dbReference type="EMBL" id="GG673069">
    <property type="protein sequence ID" value="EER15965.1"/>
    <property type="molecule type" value="Genomic_DNA"/>
</dbReference>
<proteinExistence type="predicted"/>
<dbReference type="RefSeq" id="XP_002784169.1">
    <property type="nucleotide sequence ID" value="XM_002784123.1"/>
</dbReference>
<evidence type="ECO:0008006" key="3">
    <source>
        <dbReference type="Google" id="ProtNLM"/>
    </source>
</evidence>
<dbReference type="GeneID" id="9060877"/>
<organism evidence="2">
    <name type="scientific">Perkinsus marinus (strain ATCC 50983 / TXsc)</name>
    <dbReference type="NCBI Taxonomy" id="423536"/>
    <lineage>
        <taxon>Eukaryota</taxon>
        <taxon>Sar</taxon>
        <taxon>Alveolata</taxon>
        <taxon>Perkinsozoa</taxon>
        <taxon>Perkinsea</taxon>
        <taxon>Perkinsida</taxon>
        <taxon>Perkinsidae</taxon>
        <taxon>Perkinsus</taxon>
    </lineage>
</organism>
<reference evidence="1 2" key="1">
    <citation type="submission" date="2008-07" db="EMBL/GenBank/DDBJ databases">
        <authorList>
            <person name="El-Sayed N."/>
            <person name="Caler E."/>
            <person name="Inman J."/>
            <person name="Amedeo P."/>
            <person name="Hass B."/>
            <person name="Wortman J."/>
        </authorList>
    </citation>
    <scope>NUCLEOTIDE SEQUENCE [LARGE SCALE GENOMIC DNA]</scope>
    <source>
        <strain evidence="2">ATCC 50983 / TXsc</strain>
    </source>
</reference>
<evidence type="ECO:0000313" key="1">
    <source>
        <dbReference type="EMBL" id="EER15965.1"/>
    </source>
</evidence>
<gene>
    <name evidence="1" type="ORF">Pmar_PMAR003424</name>
</gene>